<comment type="caution">
    <text evidence="2">The sequence shown here is derived from an EMBL/GenBank/DDBJ whole genome shotgun (WGS) entry which is preliminary data.</text>
</comment>
<dbReference type="RefSeq" id="XP_028544757.1">
    <property type="nucleotide sequence ID" value="XM_028688956.1"/>
</dbReference>
<dbReference type="Proteomes" id="UP000195521">
    <property type="component" value="Unassembled WGS sequence"/>
</dbReference>
<evidence type="ECO:0000313" key="3">
    <source>
        <dbReference type="Proteomes" id="UP000195521"/>
    </source>
</evidence>
<protein>
    <submittedName>
        <fullName evidence="2">Uncharacterized protein</fullName>
    </submittedName>
</protein>
<dbReference type="AlphaFoldDB" id="A0A1Y1JKJ7"/>
<gene>
    <name evidence="2" type="ORF">PGO_121620</name>
</gene>
<dbReference type="GeneID" id="39748902"/>
<dbReference type="OMA" id="MNDPRYN"/>
<keyword evidence="3" id="KW-1185">Reference proteome</keyword>
<evidence type="ECO:0000256" key="1">
    <source>
        <dbReference type="SAM" id="MobiDB-lite"/>
    </source>
</evidence>
<accession>A0A1Y1JKJ7</accession>
<dbReference type="EMBL" id="BDQF01000013">
    <property type="protein sequence ID" value="GAW82168.1"/>
    <property type="molecule type" value="Genomic_DNA"/>
</dbReference>
<organism evidence="2 3">
    <name type="scientific">Plasmodium gonderi</name>
    <dbReference type="NCBI Taxonomy" id="77519"/>
    <lineage>
        <taxon>Eukaryota</taxon>
        <taxon>Sar</taxon>
        <taxon>Alveolata</taxon>
        <taxon>Apicomplexa</taxon>
        <taxon>Aconoidasida</taxon>
        <taxon>Haemosporida</taxon>
        <taxon>Plasmodiidae</taxon>
        <taxon>Plasmodium</taxon>
        <taxon>Plasmodium (Plasmodium)</taxon>
    </lineage>
</organism>
<proteinExistence type="predicted"/>
<reference evidence="3" key="1">
    <citation type="submission" date="2017-04" db="EMBL/GenBank/DDBJ databases">
        <title>Plasmodium gonderi genome.</title>
        <authorList>
            <person name="Arisue N."/>
            <person name="Honma H."/>
            <person name="Kawai S."/>
            <person name="Tougan T."/>
            <person name="Tanabe K."/>
            <person name="Horii T."/>
        </authorList>
    </citation>
    <scope>NUCLEOTIDE SEQUENCE [LARGE SCALE GENOMIC DNA]</scope>
    <source>
        <strain evidence="3">ATCC 30045</strain>
    </source>
</reference>
<feature type="compositionally biased region" description="Basic and acidic residues" evidence="1">
    <location>
        <begin position="315"/>
        <end position="326"/>
    </location>
</feature>
<name>A0A1Y1JKJ7_PLAGO</name>
<feature type="compositionally biased region" description="Polar residues" evidence="1">
    <location>
        <begin position="302"/>
        <end position="314"/>
    </location>
</feature>
<sequence>MVANPYHKIVKQELSEDPELKRILAHNIYDNIKNNIDYLEETQYNQLDWENCQKDTSDTALEVELERNNCAVKLGHKEKGECECLENKEIEARNIEFVNAVDRETPLNHKTFNILKNKKNSLQIHQIIPPLNSDNIPEFDHHNNRTKKSEKFPKEQDKMNNHRYGYYPPRNGYGYNHHNISNANGYYTNTYNRELPNLTMQQHNMHGRNNLMFEDGNVPYGLYGQSNYTGTNNLMFGGNAFSNDRKTMYRRNEEMNNEPFYNNYPMASEMGYNMPILPAQQYYPNMKRNLMKEGYVHGHHYANSTNNTGISPKPSSEDVIDKSRKKESCRKNISKVRKGDIDINIETSSSNRKGVIIDLNIGVGN</sequence>
<evidence type="ECO:0000313" key="2">
    <source>
        <dbReference type="EMBL" id="GAW82168.1"/>
    </source>
</evidence>
<feature type="region of interest" description="Disordered" evidence="1">
    <location>
        <begin position="302"/>
        <end position="326"/>
    </location>
</feature>
<dbReference type="OrthoDB" id="392006at2759"/>